<organism evidence="2 3">
    <name type="scientific">Apatococcus fuscideae</name>
    <dbReference type="NCBI Taxonomy" id="2026836"/>
    <lineage>
        <taxon>Eukaryota</taxon>
        <taxon>Viridiplantae</taxon>
        <taxon>Chlorophyta</taxon>
        <taxon>core chlorophytes</taxon>
        <taxon>Trebouxiophyceae</taxon>
        <taxon>Chlorellales</taxon>
        <taxon>Chlorellaceae</taxon>
        <taxon>Apatococcus</taxon>
    </lineage>
</organism>
<evidence type="ECO:0000313" key="3">
    <source>
        <dbReference type="Proteomes" id="UP001485043"/>
    </source>
</evidence>
<name>A0AAW1SRV0_9CHLO</name>
<comment type="caution">
    <text evidence="2">The sequence shown here is derived from an EMBL/GenBank/DDBJ whole genome shotgun (WGS) entry which is preliminary data.</text>
</comment>
<dbReference type="Pfam" id="PF02171">
    <property type="entry name" value="Piwi"/>
    <property type="match status" value="1"/>
</dbReference>
<evidence type="ECO:0000259" key="1">
    <source>
        <dbReference type="PROSITE" id="PS50822"/>
    </source>
</evidence>
<dbReference type="InterPro" id="IPR003165">
    <property type="entry name" value="Piwi"/>
</dbReference>
<gene>
    <name evidence="2" type="ORF">WJX84_009476</name>
</gene>
<dbReference type="PROSITE" id="PS50822">
    <property type="entry name" value="PIWI"/>
    <property type="match status" value="1"/>
</dbReference>
<feature type="domain" description="Piwi" evidence="1">
    <location>
        <begin position="55"/>
        <end position="141"/>
    </location>
</feature>
<protein>
    <recommendedName>
        <fullName evidence="1">Piwi domain-containing protein</fullName>
    </recommendedName>
</protein>
<dbReference type="PANTHER" id="PTHR22891">
    <property type="entry name" value="EUKARYOTIC TRANSLATION INITIATION FACTOR 2C"/>
    <property type="match status" value="1"/>
</dbReference>
<dbReference type="GO" id="GO:0003676">
    <property type="term" value="F:nucleic acid binding"/>
    <property type="evidence" value="ECO:0007669"/>
    <property type="project" value="InterPro"/>
</dbReference>
<evidence type="ECO:0000313" key="2">
    <source>
        <dbReference type="EMBL" id="KAK9852836.1"/>
    </source>
</evidence>
<dbReference type="Gene3D" id="3.40.50.2300">
    <property type="match status" value="1"/>
</dbReference>
<proteinExistence type="predicted"/>
<dbReference type="AlphaFoldDB" id="A0AAW1SRV0"/>
<accession>A0AAW1SRV0</accession>
<dbReference type="Proteomes" id="UP001485043">
    <property type="component" value="Unassembled WGS sequence"/>
</dbReference>
<dbReference type="InterPro" id="IPR012337">
    <property type="entry name" value="RNaseH-like_sf"/>
</dbReference>
<keyword evidence="3" id="KW-1185">Reference proteome</keyword>
<reference evidence="2 3" key="1">
    <citation type="journal article" date="2024" name="Nat. Commun.">
        <title>Phylogenomics reveals the evolutionary origins of lichenization in chlorophyte algae.</title>
        <authorList>
            <person name="Puginier C."/>
            <person name="Libourel C."/>
            <person name="Otte J."/>
            <person name="Skaloud P."/>
            <person name="Haon M."/>
            <person name="Grisel S."/>
            <person name="Petersen M."/>
            <person name="Berrin J.G."/>
            <person name="Delaux P.M."/>
            <person name="Dal Grande F."/>
            <person name="Keller J."/>
        </authorList>
    </citation>
    <scope>NUCLEOTIDE SEQUENCE [LARGE SCALE GENOMIC DNA]</scope>
    <source>
        <strain evidence="2 3">SAG 2523</strain>
    </source>
</reference>
<sequence>MMTLSPYEAIKADIPIHDVILENNTCSLWQRAPSGNQLQACKHCYKMQGTEKPCLIFVLLETNAAELYKEVKRATDSYQGIPSQCFVADKAGIAGRPKQGNARAQYCANLAMKINAKLGGRNWSLLRQCEIPSIASVMVLGQNAMLINASRQGSKLAHIGSYHPCTELQREVLEACKETGAGSDAW</sequence>
<dbReference type="SUPFAM" id="SSF53098">
    <property type="entry name" value="Ribonuclease H-like"/>
    <property type="match status" value="1"/>
</dbReference>
<dbReference type="EMBL" id="JALJOV010001172">
    <property type="protein sequence ID" value="KAK9852836.1"/>
    <property type="molecule type" value="Genomic_DNA"/>
</dbReference>